<dbReference type="PANTHER" id="PTHR24361:SF842">
    <property type="entry name" value="KINASE, PUTATIVE-RELATED"/>
    <property type="match status" value="1"/>
</dbReference>
<dbReference type="Gene3D" id="1.10.510.10">
    <property type="entry name" value="Transferase(Phosphotransferase) domain 1"/>
    <property type="match status" value="1"/>
</dbReference>
<dbReference type="SMART" id="SM00220">
    <property type="entry name" value="S_TKc"/>
    <property type="match status" value="1"/>
</dbReference>
<dbReference type="InterPro" id="IPR011009">
    <property type="entry name" value="Kinase-like_dom_sf"/>
</dbReference>
<reference evidence="2" key="1">
    <citation type="submission" date="2023-08" db="EMBL/GenBank/DDBJ databases">
        <title>Black Yeasts Isolated from many extreme environments.</title>
        <authorList>
            <person name="Coleine C."/>
            <person name="Stajich J.E."/>
            <person name="Selbmann L."/>
        </authorList>
    </citation>
    <scope>NUCLEOTIDE SEQUENCE</scope>
    <source>
        <strain evidence="2">CCFEE 5810</strain>
    </source>
</reference>
<dbReference type="PANTHER" id="PTHR24361">
    <property type="entry name" value="MITOGEN-ACTIVATED KINASE KINASE KINASE"/>
    <property type="match status" value="1"/>
</dbReference>
<dbReference type="PROSITE" id="PS50011">
    <property type="entry name" value="PROTEIN_KINASE_DOM"/>
    <property type="match status" value="1"/>
</dbReference>
<dbReference type="GO" id="GO:0004674">
    <property type="term" value="F:protein serine/threonine kinase activity"/>
    <property type="evidence" value="ECO:0007669"/>
    <property type="project" value="TreeGrafter"/>
</dbReference>
<gene>
    <name evidence="2" type="ORF">LTR97_003449</name>
</gene>
<sequence length="414" mass="46897">MLMTHFTLEGITDVGLPFDHRTLPDFVRGQELRQRFLDLQERVISEAHDVETGNLEHVHFSGSGDEHYERQRDLGSGSYGSVDEVWSKLSLRCFARKRVHRGKDSDITRQELVTAATEIKTLKKLNHLHLVTIAGSYTDPKFIAYLMEPVAEMNLEQYLERLSTRAETLPASAEVSTKYFFGCLAEAMHYLYQSNVRHRDMKPRNILVKGNRVYIADFGSAFDFESSGCSTTQHLRVPATQAFWSPEHANGQPRSYKSEMWSLGLIYLHIISVLKGSSPGDWQKFLARKARKAKRLPFAYLNAPAIAAWLGVLSSKIDGRSANEALVWTRDLLQLKPDMRPSTLSLVKDIMDSPFSKDFCCLECRKSFKTLVISIVARKIQSVHGLAIVCPSRMQFSVSLRGTQAWQSAIQGHN</sequence>
<comment type="caution">
    <text evidence="2">The sequence shown here is derived from an EMBL/GenBank/DDBJ whole genome shotgun (WGS) entry which is preliminary data.</text>
</comment>
<evidence type="ECO:0000259" key="1">
    <source>
        <dbReference type="PROSITE" id="PS50011"/>
    </source>
</evidence>
<dbReference type="InterPro" id="IPR053235">
    <property type="entry name" value="Ser_Thr_kinase"/>
</dbReference>
<evidence type="ECO:0000313" key="3">
    <source>
        <dbReference type="Proteomes" id="UP001310594"/>
    </source>
</evidence>
<dbReference type="CDD" id="cd00180">
    <property type="entry name" value="PKc"/>
    <property type="match status" value="1"/>
</dbReference>
<dbReference type="AlphaFoldDB" id="A0AAN7VUR9"/>
<dbReference type="Gene3D" id="3.30.200.20">
    <property type="entry name" value="Phosphorylase Kinase, domain 1"/>
    <property type="match status" value="1"/>
</dbReference>
<protein>
    <recommendedName>
        <fullName evidence="1">Protein kinase domain-containing protein</fullName>
    </recommendedName>
</protein>
<dbReference type="GO" id="GO:0005524">
    <property type="term" value="F:ATP binding"/>
    <property type="evidence" value="ECO:0007669"/>
    <property type="project" value="InterPro"/>
</dbReference>
<dbReference type="EMBL" id="JAVRQU010000004">
    <property type="protein sequence ID" value="KAK5704431.1"/>
    <property type="molecule type" value="Genomic_DNA"/>
</dbReference>
<feature type="domain" description="Protein kinase" evidence="1">
    <location>
        <begin position="68"/>
        <end position="356"/>
    </location>
</feature>
<proteinExistence type="predicted"/>
<organism evidence="2 3">
    <name type="scientific">Elasticomyces elasticus</name>
    <dbReference type="NCBI Taxonomy" id="574655"/>
    <lineage>
        <taxon>Eukaryota</taxon>
        <taxon>Fungi</taxon>
        <taxon>Dikarya</taxon>
        <taxon>Ascomycota</taxon>
        <taxon>Pezizomycotina</taxon>
        <taxon>Dothideomycetes</taxon>
        <taxon>Dothideomycetidae</taxon>
        <taxon>Mycosphaerellales</taxon>
        <taxon>Teratosphaeriaceae</taxon>
        <taxon>Elasticomyces</taxon>
    </lineage>
</organism>
<dbReference type="Pfam" id="PF00069">
    <property type="entry name" value="Pkinase"/>
    <property type="match status" value="1"/>
</dbReference>
<dbReference type="SUPFAM" id="SSF56112">
    <property type="entry name" value="Protein kinase-like (PK-like)"/>
    <property type="match status" value="1"/>
</dbReference>
<accession>A0AAN7VUR9</accession>
<dbReference type="Proteomes" id="UP001310594">
    <property type="component" value="Unassembled WGS sequence"/>
</dbReference>
<evidence type="ECO:0000313" key="2">
    <source>
        <dbReference type="EMBL" id="KAK5704431.1"/>
    </source>
</evidence>
<name>A0AAN7VUR9_9PEZI</name>
<dbReference type="InterPro" id="IPR000719">
    <property type="entry name" value="Prot_kinase_dom"/>
</dbReference>
<dbReference type="InterPro" id="IPR008271">
    <property type="entry name" value="Ser/Thr_kinase_AS"/>
</dbReference>
<dbReference type="GO" id="GO:0005737">
    <property type="term" value="C:cytoplasm"/>
    <property type="evidence" value="ECO:0007669"/>
    <property type="project" value="TreeGrafter"/>
</dbReference>
<dbReference type="PROSITE" id="PS00108">
    <property type="entry name" value="PROTEIN_KINASE_ST"/>
    <property type="match status" value="1"/>
</dbReference>